<evidence type="ECO:0000256" key="1">
    <source>
        <dbReference type="ARBA" id="ARBA00001946"/>
    </source>
</evidence>
<evidence type="ECO:0000313" key="7">
    <source>
        <dbReference type="Proteomes" id="UP000501891"/>
    </source>
</evidence>
<evidence type="ECO:0000256" key="3">
    <source>
        <dbReference type="ARBA" id="ARBA00022801"/>
    </source>
</evidence>
<dbReference type="SUPFAM" id="SSF88713">
    <property type="entry name" value="Glycoside hydrolase/deacetylase"/>
    <property type="match status" value="1"/>
</dbReference>
<gene>
    <name evidence="6" type="ORF">HHL28_17065</name>
</gene>
<name>A0A858RBZ6_9PROT</name>
<dbReference type="GO" id="GO:0005975">
    <property type="term" value="P:carbohydrate metabolic process"/>
    <property type="evidence" value="ECO:0007669"/>
    <property type="project" value="InterPro"/>
</dbReference>
<keyword evidence="3" id="KW-0378">Hydrolase</keyword>
<dbReference type="GO" id="GO:0046872">
    <property type="term" value="F:metal ion binding"/>
    <property type="evidence" value="ECO:0007669"/>
    <property type="project" value="UniProtKB-KW"/>
</dbReference>
<dbReference type="Pfam" id="PF04794">
    <property type="entry name" value="YdjC"/>
    <property type="match status" value="1"/>
</dbReference>
<sequence length="279" mass="29571">MRVVPVSVNADDYALSPGISAAILDLLAAGRITGTSVMTASRFWRDHAPDLRPFAGKADIGLHFTLTELAPLGTMPLFAPAGRFPALGTLLHDALRGRLDTVEVRAELRRQLDAFEDALGRPPDFVDGHQHVHVLPGIRAQVLAELSHRYPAGSVGLRDCTEVPARVLRRGVAVPKALFIGSLSRGLSRQATRLGIPTNPAFTGIYGFRGDPPFAALLAGAVPGTLMMVHPGRAEGPTDPPDAIAAARVRELAFLSGPDWPALLQGMGMRLVRIGGGPC</sequence>
<keyword evidence="4" id="KW-0460">Magnesium</keyword>
<accession>A0A858RBZ6</accession>
<evidence type="ECO:0000313" key="6">
    <source>
        <dbReference type="EMBL" id="QJE74948.1"/>
    </source>
</evidence>
<dbReference type="Proteomes" id="UP000501891">
    <property type="component" value="Chromosome"/>
</dbReference>
<dbReference type="AlphaFoldDB" id="A0A858RBZ6"/>
<dbReference type="GO" id="GO:0016787">
    <property type="term" value="F:hydrolase activity"/>
    <property type="evidence" value="ECO:0007669"/>
    <property type="project" value="UniProtKB-KW"/>
</dbReference>
<evidence type="ECO:0000256" key="2">
    <source>
        <dbReference type="ARBA" id="ARBA00022723"/>
    </source>
</evidence>
<dbReference type="CDD" id="cd10807">
    <property type="entry name" value="YdjC_like_3"/>
    <property type="match status" value="1"/>
</dbReference>
<dbReference type="InterPro" id="IPR006879">
    <property type="entry name" value="YdjC-like"/>
</dbReference>
<comment type="cofactor">
    <cofactor evidence="1">
        <name>Mg(2+)</name>
        <dbReference type="ChEBI" id="CHEBI:18420"/>
    </cofactor>
</comment>
<dbReference type="GO" id="GO:0019213">
    <property type="term" value="F:deacetylase activity"/>
    <property type="evidence" value="ECO:0007669"/>
    <property type="project" value="TreeGrafter"/>
</dbReference>
<dbReference type="EMBL" id="CP051775">
    <property type="protein sequence ID" value="QJE74948.1"/>
    <property type="molecule type" value="Genomic_DNA"/>
</dbReference>
<evidence type="ECO:0000256" key="5">
    <source>
        <dbReference type="ARBA" id="ARBA00023277"/>
    </source>
</evidence>
<keyword evidence="2" id="KW-0479">Metal-binding</keyword>
<dbReference type="PANTHER" id="PTHR31609">
    <property type="entry name" value="YDJC DEACETYLASE FAMILY MEMBER"/>
    <property type="match status" value="1"/>
</dbReference>
<organism evidence="6 7">
    <name type="scientific">Aerophototrophica crusticola</name>
    <dbReference type="NCBI Taxonomy" id="1709002"/>
    <lineage>
        <taxon>Bacteria</taxon>
        <taxon>Pseudomonadati</taxon>
        <taxon>Pseudomonadota</taxon>
        <taxon>Alphaproteobacteria</taxon>
        <taxon>Rhodospirillales</taxon>
        <taxon>Rhodospirillaceae</taxon>
        <taxon>Aerophototrophica</taxon>
    </lineage>
</organism>
<protein>
    <submittedName>
        <fullName evidence="6">ChbG/HpnK family deacetylase</fullName>
    </submittedName>
</protein>
<dbReference type="KEGG" id="acru:HHL28_17065"/>
<proteinExistence type="predicted"/>
<reference evidence="6" key="1">
    <citation type="submission" date="2020-04" db="EMBL/GenBank/DDBJ databases">
        <title>A desert anoxygenic phototrophic bacterium fixes CO2 using RubisCO under aerobic conditions.</title>
        <authorList>
            <person name="Tang K."/>
        </authorList>
    </citation>
    <scope>NUCLEOTIDE SEQUENCE [LARGE SCALE GENOMIC DNA]</scope>
    <source>
        <strain evidence="6">MIMtkB3</strain>
    </source>
</reference>
<dbReference type="PANTHER" id="PTHR31609:SF1">
    <property type="entry name" value="CARBOHYDRATE DEACETYLASE"/>
    <property type="match status" value="1"/>
</dbReference>
<dbReference type="Gene3D" id="3.20.20.370">
    <property type="entry name" value="Glycoside hydrolase/deacetylase"/>
    <property type="match status" value="1"/>
</dbReference>
<evidence type="ECO:0000256" key="4">
    <source>
        <dbReference type="ARBA" id="ARBA00022842"/>
    </source>
</evidence>
<keyword evidence="7" id="KW-1185">Reference proteome</keyword>
<dbReference type="InterPro" id="IPR011330">
    <property type="entry name" value="Glyco_hydro/deAcase_b/a-brl"/>
</dbReference>
<keyword evidence="5" id="KW-0119">Carbohydrate metabolism</keyword>